<name>A0ABY5YLX4_9DEIO</name>
<reference evidence="2" key="1">
    <citation type="submission" date="2022-09" db="EMBL/GenBank/DDBJ databases">
        <title>genome sequence of Deinococcus rubellus.</title>
        <authorList>
            <person name="Srinivasan S."/>
        </authorList>
    </citation>
    <scope>NUCLEOTIDE SEQUENCE</scope>
    <source>
        <strain evidence="2">Ant6</strain>
    </source>
</reference>
<proteinExistence type="predicted"/>
<protein>
    <submittedName>
        <fullName evidence="2">Uncharacterized protein</fullName>
    </submittedName>
</protein>
<keyword evidence="3" id="KW-1185">Reference proteome</keyword>
<feature type="chain" id="PRO_5047390661" evidence="1">
    <location>
        <begin position="25"/>
        <end position="228"/>
    </location>
</feature>
<evidence type="ECO:0000313" key="2">
    <source>
        <dbReference type="EMBL" id="UWX65259.1"/>
    </source>
</evidence>
<dbReference type="EMBL" id="CP104213">
    <property type="protein sequence ID" value="UWX65259.1"/>
    <property type="molecule type" value="Genomic_DNA"/>
</dbReference>
<accession>A0ABY5YLX4</accession>
<dbReference type="RefSeq" id="WP_260561515.1">
    <property type="nucleotide sequence ID" value="NZ_BAABEC010000192.1"/>
</dbReference>
<evidence type="ECO:0000256" key="1">
    <source>
        <dbReference type="SAM" id="SignalP"/>
    </source>
</evidence>
<dbReference type="Proteomes" id="UP001060261">
    <property type="component" value="Chromosome"/>
</dbReference>
<organism evidence="2 3">
    <name type="scientific">Deinococcus rubellus</name>
    <dbReference type="NCBI Taxonomy" id="1889240"/>
    <lineage>
        <taxon>Bacteria</taxon>
        <taxon>Thermotogati</taxon>
        <taxon>Deinococcota</taxon>
        <taxon>Deinococci</taxon>
        <taxon>Deinococcales</taxon>
        <taxon>Deinococcaceae</taxon>
        <taxon>Deinococcus</taxon>
    </lineage>
</organism>
<sequence length="228" mass="24088">MSRPLPLVAALLLGFAFTALPAQAAPIPCSVAVRLDADTYNLLALGTQVSEAATDQSSFEYAGCQAARLGAQLAQSPQLRERLGRLRTLYRQLRAEEGGLAYVMAGGGTIHTHAVPRSYPALEQTLSSLAVLASSSLGAQVGPQYAGSLTFSRTAFNDRLSALKAWKPKDAAATGFYVPKTFQADVAAYAQTGAAIMKLLGSRDDAATAAGYLPLQTPLFVDEYLNQF</sequence>
<evidence type="ECO:0000313" key="3">
    <source>
        <dbReference type="Proteomes" id="UP001060261"/>
    </source>
</evidence>
<gene>
    <name evidence="2" type="ORF">N0D28_06285</name>
</gene>
<feature type="signal peptide" evidence="1">
    <location>
        <begin position="1"/>
        <end position="24"/>
    </location>
</feature>
<keyword evidence="1" id="KW-0732">Signal</keyword>